<dbReference type="AlphaFoldDB" id="A0A086Y6R8"/>
<accession>A0A086Y6R8</accession>
<organism evidence="1 2">
    <name type="scientific">Haematobacter massiliensis</name>
    <dbReference type="NCBI Taxonomy" id="195105"/>
    <lineage>
        <taxon>Bacteria</taxon>
        <taxon>Pseudomonadati</taxon>
        <taxon>Pseudomonadota</taxon>
        <taxon>Alphaproteobacteria</taxon>
        <taxon>Rhodobacterales</taxon>
        <taxon>Paracoccaceae</taxon>
        <taxon>Haematobacter</taxon>
    </lineage>
</organism>
<gene>
    <name evidence="1" type="ORF">CN97_14610</name>
</gene>
<comment type="caution">
    <text evidence="1">The sequence shown here is derived from an EMBL/GenBank/DDBJ whole genome shotgun (WGS) entry which is preliminary data.</text>
</comment>
<name>A0A086Y6R8_9RHOB</name>
<dbReference type="GO" id="GO:0019441">
    <property type="term" value="P:L-tryptophan catabolic process to kynurenine"/>
    <property type="evidence" value="ECO:0007669"/>
    <property type="project" value="InterPro"/>
</dbReference>
<dbReference type="RefSeq" id="WP_035709826.1">
    <property type="nucleotide sequence ID" value="NZ_CAMIFG010000040.1"/>
</dbReference>
<dbReference type="Proteomes" id="UP000028826">
    <property type="component" value="Unassembled WGS sequence"/>
</dbReference>
<keyword evidence="2" id="KW-1185">Reference proteome</keyword>
<reference evidence="1 2" key="1">
    <citation type="submission" date="2014-03" db="EMBL/GenBank/DDBJ databases">
        <title>Genome of Haematobacter massiliensis CCUG 47968.</title>
        <authorList>
            <person name="Wang D."/>
            <person name="Wang G."/>
        </authorList>
    </citation>
    <scope>NUCLEOTIDE SEQUENCE [LARGE SCALE GENOMIC DNA]</scope>
    <source>
        <strain evidence="1 2">CCUG 47968</strain>
    </source>
</reference>
<proteinExistence type="predicted"/>
<dbReference type="PANTHER" id="PTHR34861">
    <property type="match status" value="1"/>
</dbReference>
<dbReference type="OrthoDB" id="7067800at2"/>
<dbReference type="GO" id="GO:0004061">
    <property type="term" value="F:arylformamidase activity"/>
    <property type="evidence" value="ECO:0007669"/>
    <property type="project" value="InterPro"/>
</dbReference>
<dbReference type="PANTHER" id="PTHR34861:SF10">
    <property type="entry name" value="CYCLASE"/>
    <property type="match status" value="1"/>
</dbReference>
<evidence type="ECO:0000313" key="1">
    <source>
        <dbReference type="EMBL" id="KFI29968.1"/>
    </source>
</evidence>
<dbReference type="STRING" id="195105.CN97_14610"/>
<sequence length="337" mass="36725">MPNWVNRPEKSNWGDFGPDDQLGTLNYITDAHRIAAAAEIREGRAYCLSLPLDVPGPISLNPRRKPPRLGPTCSGDTPYVNFPLSNVDPLLQDVISDDQVLMSMQFSTQWDSLAHVGALFDADGDGVAERCYYNGHLAGRDILGPDAHGPNTSFANRLSVTEMAKTPVQGRGVLIDLARHFGMERTVVGRAALHDAMRAQGVEVREGDILLLRTGFAEALLDMQASPDPARLERTGAVLDGADETLHDWITESRISAIAADNYAVEDAHADRENCCLRLPLHHHCLFKIGLPLAELWYLRDLATALAERGRHAVFLTAPPLYMPGAVGSPVTPVATI</sequence>
<dbReference type="Gene3D" id="3.50.30.50">
    <property type="entry name" value="Putative cyclase"/>
    <property type="match status" value="1"/>
</dbReference>
<dbReference type="InterPro" id="IPR007325">
    <property type="entry name" value="KFase/CYL"/>
</dbReference>
<dbReference type="InterPro" id="IPR037175">
    <property type="entry name" value="KFase_sf"/>
</dbReference>
<protein>
    <submittedName>
        <fullName evidence="1">Cyclase</fullName>
    </submittedName>
</protein>
<dbReference type="Pfam" id="PF04199">
    <property type="entry name" value="Cyclase"/>
    <property type="match status" value="1"/>
</dbReference>
<evidence type="ECO:0000313" key="2">
    <source>
        <dbReference type="Proteomes" id="UP000028826"/>
    </source>
</evidence>
<dbReference type="EMBL" id="JGYG01000004">
    <property type="protein sequence ID" value="KFI29968.1"/>
    <property type="molecule type" value="Genomic_DNA"/>
</dbReference>
<dbReference type="SUPFAM" id="SSF102198">
    <property type="entry name" value="Putative cyclase"/>
    <property type="match status" value="1"/>
</dbReference>
<dbReference type="eggNOG" id="COG1878">
    <property type="taxonomic scope" value="Bacteria"/>
</dbReference>